<dbReference type="SUPFAM" id="SSF160925">
    <property type="entry name" value="PG1388-like"/>
    <property type="match status" value="1"/>
</dbReference>
<feature type="chain" id="PRO_5002489102" description="DUF3256 family protein" evidence="1">
    <location>
        <begin position="20"/>
        <end position="210"/>
    </location>
</feature>
<protein>
    <recommendedName>
        <fullName evidence="4">DUF3256 family protein</fullName>
    </recommendedName>
</protein>
<evidence type="ECO:0008006" key="4">
    <source>
        <dbReference type="Google" id="ProtNLM"/>
    </source>
</evidence>
<organism evidence="2 3">
    <name type="scientific">Parabacteroides gordonii MS-1 = DSM 23371</name>
    <dbReference type="NCBI Taxonomy" id="1203610"/>
    <lineage>
        <taxon>Bacteria</taxon>
        <taxon>Pseudomonadati</taxon>
        <taxon>Bacteroidota</taxon>
        <taxon>Bacteroidia</taxon>
        <taxon>Bacteroidales</taxon>
        <taxon>Tannerellaceae</taxon>
        <taxon>Parabacteroides</taxon>
    </lineage>
</organism>
<feature type="signal peptide" evidence="1">
    <location>
        <begin position="1"/>
        <end position="19"/>
    </location>
</feature>
<sequence length="210" mass="23928">MKRLIFSILICVFALGAKAQDMAAVFISMPDQNIPQLENAWRKDLVDLYKSGKEARLKNTMNGFSSLDSLTSDYLSLKATERSTIEMKLLPLVNNTNVICMVRTVNGPVADSQVEFFTTDWEPLAVSDLFTPVDADWFIKEDTDKNSNAFQDAASRLDMNLIQYNLSPDNLTLTATYTTPLYLSKEDRKKVTPFIKDSPKVYTWEKFHFK</sequence>
<proteinExistence type="predicted"/>
<name>A0A0F5JD48_9BACT</name>
<dbReference type="Pfam" id="PF11644">
    <property type="entry name" value="DUF3256"/>
    <property type="match status" value="1"/>
</dbReference>
<evidence type="ECO:0000256" key="1">
    <source>
        <dbReference type="SAM" id="SignalP"/>
    </source>
</evidence>
<accession>A0A0F5JD48</accession>
<gene>
    <name evidence="2" type="ORF">HMPREF1536_03261</name>
</gene>
<evidence type="ECO:0000313" key="2">
    <source>
        <dbReference type="EMBL" id="KKB55786.1"/>
    </source>
</evidence>
<reference evidence="2 3" key="1">
    <citation type="submission" date="2013-04" db="EMBL/GenBank/DDBJ databases">
        <title>The Genome Sequence of Parabacteroides gordonii DSM 23371.</title>
        <authorList>
            <consortium name="The Broad Institute Genomics Platform"/>
            <person name="Earl A."/>
            <person name="Ward D."/>
            <person name="Feldgarden M."/>
            <person name="Gevers D."/>
            <person name="Martens E."/>
            <person name="Sakamoto M."/>
            <person name="Benno Y."/>
            <person name="Suzuki N."/>
            <person name="Matsunaga N."/>
            <person name="Koshihara K."/>
            <person name="Seki M."/>
            <person name="Komiya H."/>
            <person name="Walker B."/>
            <person name="Young S."/>
            <person name="Zeng Q."/>
            <person name="Gargeya S."/>
            <person name="Fitzgerald M."/>
            <person name="Haas B."/>
            <person name="Abouelleil A."/>
            <person name="Allen A.W."/>
            <person name="Alvarado L."/>
            <person name="Arachchi H.M."/>
            <person name="Berlin A.M."/>
            <person name="Chapman S.B."/>
            <person name="Gainer-Dewar J."/>
            <person name="Goldberg J."/>
            <person name="Griggs A."/>
            <person name="Gujja S."/>
            <person name="Hansen M."/>
            <person name="Howarth C."/>
            <person name="Imamovic A."/>
            <person name="Ireland A."/>
            <person name="Larimer J."/>
            <person name="McCowan C."/>
            <person name="Murphy C."/>
            <person name="Pearson M."/>
            <person name="Poon T.W."/>
            <person name="Priest M."/>
            <person name="Roberts A."/>
            <person name="Saif S."/>
            <person name="Shea T."/>
            <person name="Sisk P."/>
            <person name="Sykes S."/>
            <person name="Wortman J."/>
            <person name="Nusbaum C."/>
            <person name="Birren B."/>
        </authorList>
    </citation>
    <scope>NUCLEOTIDE SEQUENCE [LARGE SCALE GENOMIC DNA]</scope>
    <source>
        <strain evidence="2 3">MS-1</strain>
    </source>
</reference>
<dbReference type="PATRIC" id="fig|1203610.3.peg.3324"/>
<keyword evidence="3" id="KW-1185">Reference proteome</keyword>
<dbReference type="AlphaFoldDB" id="A0A0F5JD48"/>
<keyword evidence="1" id="KW-0732">Signal</keyword>
<dbReference type="HOGENOM" id="CLU_092046_0_0_10"/>
<dbReference type="STRING" id="1203610.HMPREF1536_03261"/>
<dbReference type="Proteomes" id="UP000033035">
    <property type="component" value="Unassembled WGS sequence"/>
</dbReference>
<dbReference type="EMBL" id="AQHW01000015">
    <property type="protein sequence ID" value="KKB55786.1"/>
    <property type="molecule type" value="Genomic_DNA"/>
</dbReference>
<dbReference type="RefSeq" id="WP_028726239.1">
    <property type="nucleotide sequence ID" value="NZ_AUAE01000008.1"/>
</dbReference>
<dbReference type="InterPro" id="IPR021670">
    <property type="entry name" value="DUF3256"/>
</dbReference>
<evidence type="ECO:0000313" key="3">
    <source>
        <dbReference type="Proteomes" id="UP000033035"/>
    </source>
</evidence>
<comment type="caution">
    <text evidence="2">The sequence shown here is derived from an EMBL/GenBank/DDBJ whole genome shotgun (WGS) entry which is preliminary data.</text>
</comment>